<dbReference type="EMBL" id="AOSK01000049">
    <property type="protein sequence ID" value="EYD76347.1"/>
    <property type="molecule type" value="Genomic_DNA"/>
</dbReference>
<sequence>MTDLPQALDPVSRPRDGTLTMPSLLRAGLRGPALRLAAALLGLLLAASCGPLVQEAPEAREARLAPSWRLVQPEGPGRRPAAIVLSGCDGVHDNMAFWAEALARRGRAVLILDSHAPRGLDRDPAWRLVCAGQVLRGAERAGDVAAALDALARSPGVDASDVVLLGASHGGWTAMEFVGLAATGRTPPGLARWPEPPAAMLGRISALVLLYPYCGLLNGARAGEWRGAPPTLMILSERDRVVSAPACAERAEALGATGAEVRVEVMPGADHGFDQAEKSPLSPLPFDPARRALALEATQEFLDGLGL</sequence>
<evidence type="ECO:0000256" key="1">
    <source>
        <dbReference type="ARBA" id="ARBA00022801"/>
    </source>
</evidence>
<evidence type="ECO:0000259" key="2">
    <source>
        <dbReference type="Pfam" id="PF01738"/>
    </source>
</evidence>
<dbReference type="InterPro" id="IPR002925">
    <property type="entry name" value="Dienelactn_hydro"/>
</dbReference>
<dbReference type="HOGENOM" id="CLU_078785_0_0_5"/>
<evidence type="ECO:0000313" key="3">
    <source>
        <dbReference type="EMBL" id="EYD76347.1"/>
    </source>
</evidence>
<name>A0A017HPB2_9RHOB</name>
<organism evidence="3 4">
    <name type="scientific">Rubellimicrobium mesophilum DSM 19309</name>
    <dbReference type="NCBI Taxonomy" id="442562"/>
    <lineage>
        <taxon>Bacteria</taxon>
        <taxon>Pseudomonadati</taxon>
        <taxon>Pseudomonadota</taxon>
        <taxon>Alphaproteobacteria</taxon>
        <taxon>Rhodobacterales</taxon>
        <taxon>Roseobacteraceae</taxon>
        <taxon>Rubellimicrobium</taxon>
    </lineage>
</organism>
<dbReference type="STRING" id="442562.Rumeso_02067"/>
<gene>
    <name evidence="3" type="ORF">Rumeso_02067</name>
</gene>
<dbReference type="AlphaFoldDB" id="A0A017HPB2"/>
<reference evidence="3 4" key="1">
    <citation type="submission" date="2013-02" db="EMBL/GenBank/DDBJ databases">
        <authorList>
            <person name="Fiebig A."/>
            <person name="Goeker M."/>
            <person name="Klenk H.-P.P."/>
        </authorList>
    </citation>
    <scope>NUCLEOTIDE SEQUENCE [LARGE SCALE GENOMIC DNA]</scope>
    <source>
        <strain evidence="3 4">DSM 19309</strain>
    </source>
</reference>
<dbReference type="Proteomes" id="UP000019666">
    <property type="component" value="Unassembled WGS sequence"/>
</dbReference>
<dbReference type="Pfam" id="PF01738">
    <property type="entry name" value="DLH"/>
    <property type="match status" value="2"/>
</dbReference>
<keyword evidence="1" id="KW-0378">Hydrolase</keyword>
<evidence type="ECO:0000313" key="4">
    <source>
        <dbReference type="Proteomes" id="UP000019666"/>
    </source>
</evidence>
<protein>
    <recommendedName>
        <fullName evidence="2">Dienelactone hydrolase domain-containing protein</fullName>
    </recommendedName>
</protein>
<dbReference type="Gene3D" id="3.40.50.1820">
    <property type="entry name" value="alpha/beta hydrolase"/>
    <property type="match status" value="1"/>
</dbReference>
<dbReference type="PANTHER" id="PTHR22946:SF9">
    <property type="entry name" value="POLYKETIDE TRANSFERASE AF380"/>
    <property type="match status" value="1"/>
</dbReference>
<comment type="caution">
    <text evidence="3">The sequence shown here is derived from an EMBL/GenBank/DDBJ whole genome shotgun (WGS) entry which is preliminary data.</text>
</comment>
<feature type="domain" description="Dienelactone hydrolase" evidence="2">
    <location>
        <begin position="226"/>
        <end position="302"/>
    </location>
</feature>
<feature type="domain" description="Dienelactone hydrolase" evidence="2">
    <location>
        <begin position="70"/>
        <end position="178"/>
    </location>
</feature>
<keyword evidence="4" id="KW-1185">Reference proteome</keyword>
<dbReference type="GO" id="GO:0052689">
    <property type="term" value="F:carboxylic ester hydrolase activity"/>
    <property type="evidence" value="ECO:0007669"/>
    <property type="project" value="UniProtKB-ARBA"/>
</dbReference>
<dbReference type="InterPro" id="IPR029058">
    <property type="entry name" value="AB_hydrolase_fold"/>
</dbReference>
<proteinExistence type="predicted"/>
<accession>A0A017HPB2</accession>
<dbReference type="PANTHER" id="PTHR22946">
    <property type="entry name" value="DIENELACTONE HYDROLASE DOMAIN-CONTAINING PROTEIN-RELATED"/>
    <property type="match status" value="1"/>
</dbReference>
<dbReference type="InterPro" id="IPR050261">
    <property type="entry name" value="FrsA_esterase"/>
</dbReference>
<dbReference type="SUPFAM" id="SSF53474">
    <property type="entry name" value="alpha/beta-Hydrolases"/>
    <property type="match status" value="1"/>
</dbReference>
<dbReference type="PATRIC" id="fig|442562.3.peg.2041"/>